<sequence length="166" mass="17925">MAILLSMLLSAERLFQQDYEQGVMEQWLVSGQSLPVLVSAKVIAHWLFNLLPLLILCPLVALLFSLSAWEVWVLALTVLCGSPALLFLCALVAAFGVGINQRGVLMALILLPLTLPLLIFGSGTINIAMQDLPVRGYLALLSAISLISISFLPFAIAGVIRISHTD</sequence>
<name>G9EMR2_9GAMM</name>
<keyword evidence="3" id="KW-0813">Transport</keyword>
<dbReference type="STRING" id="658187.LDG_6532"/>
<accession>G9EMR2</accession>
<gene>
    <name evidence="9" type="ORF">LDG_6532</name>
</gene>
<dbReference type="InterPro" id="IPR003544">
    <property type="entry name" value="Cyt_c_biogenesis_CcmB"/>
</dbReference>
<keyword evidence="5" id="KW-0201">Cytochrome c-type biogenesis</keyword>
<comment type="similarity">
    <text evidence="2">Belongs to the CcmB/CycW/HelB family.</text>
</comment>
<dbReference type="FunCoup" id="G9EMR2">
    <property type="interactions" value="249"/>
</dbReference>
<dbReference type="InParanoid" id="G9EMR2"/>
<dbReference type="eggNOG" id="COG2386">
    <property type="taxonomic scope" value="Bacteria"/>
</dbReference>
<dbReference type="GO" id="GO:0017004">
    <property type="term" value="P:cytochrome complex assembly"/>
    <property type="evidence" value="ECO:0007669"/>
    <property type="project" value="UniProtKB-KW"/>
</dbReference>
<evidence type="ECO:0000256" key="4">
    <source>
        <dbReference type="ARBA" id="ARBA00022692"/>
    </source>
</evidence>
<evidence type="ECO:0000256" key="2">
    <source>
        <dbReference type="ARBA" id="ARBA00010544"/>
    </source>
</evidence>
<keyword evidence="10" id="KW-1185">Reference proteome</keyword>
<reference evidence="9 10" key="1">
    <citation type="journal article" date="2011" name="BMC Genomics">
        <title>Insight into cross-talk between intra-amoebal pathogens.</title>
        <authorList>
            <person name="Gimenez G."/>
            <person name="Bertelli C."/>
            <person name="Moliner C."/>
            <person name="Robert C."/>
            <person name="Raoult D."/>
            <person name="Fournier P.E."/>
            <person name="Greub G."/>
        </authorList>
    </citation>
    <scope>NUCLEOTIDE SEQUENCE [LARGE SCALE GENOMIC DNA]</scope>
    <source>
        <strain evidence="9 10">LLAP12</strain>
    </source>
</reference>
<keyword evidence="7 8" id="KW-0472">Membrane</keyword>
<evidence type="ECO:0000256" key="5">
    <source>
        <dbReference type="ARBA" id="ARBA00022748"/>
    </source>
</evidence>
<dbReference type="GO" id="GO:0015232">
    <property type="term" value="F:heme transmembrane transporter activity"/>
    <property type="evidence" value="ECO:0007669"/>
    <property type="project" value="InterPro"/>
</dbReference>
<dbReference type="Proteomes" id="UP000002770">
    <property type="component" value="Unassembled WGS sequence"/>
</dbReference>
<evidence type="ECO:0000256" key="6">
    <source>
        <dbReference type="ARBA" id="ARBA00022989"/>
    </source>
</evidence>
<dbReference type="AlphaFoldDB" id="G9EMR2"/>
<evidence type="ECO:0000256" key="3">
    <source>
        <dbReference type="ARBA" id="ARBA00022448"/>
    </source>
</evidence>
<dbReference type="PRINTS" id="PR01414">
    <property type="entry name" value="CCMBBIOGNSIS"/>
</dbReference>
<dbReference type="Pfam" id="PF03379">
    <property type="entry name" value="CcmB"/>
    <property type="match status" value="1"/>
</dbReference>
<evidence type="ECO:0000313" key="9">
    <source>
        <dbReference type="EMBL" id="EHL31456.1"/>
    </source>
</evidence>
<evidence type="ECO:0000256" key="8">
    <source>
        <dbReference type="SAM" id="Phobius"/>
    </source>
</evidence>
<feature type="transmembrane region" description="Helical" evidence="8">
    <location>
        <begin position="43"/>
        <end position="64"/>
    </location>
</feature>
<feature type="transmembrane region" description="Helical" evidence="8">
    <location>
        <begin position="103"/>
        <end position="125"/>
    </location>
</feature>
<dbReference type="EMBL" id="JH413814">
    <property type="protein sequence ID" value="EHL31456.1"/>
    <property type="molecule type" value="Genomic_DNA"/>
</dbReference>
<feature type="transmembrane region" description="Helical" evidence="8">
    <location>
        <begin position="137"/>
        <end position="160"/>
    </location>
</feature>
<keyword evidence="4 8" id="KW-0812">Transmembrane</keyword>
<evidence type="ECO:0000256" key="1">
    <source>
        <dbReference type="ARBA" id="ARBA00004141"/>
    </source>
</evidence>
<dbReference type="HOGENOM" id="CLU_079069_1_2_6"/>
<dbReference type="PANTHER" id="PTHR30070">
    <property type="entry name" value="HEME EXPORTER PROTEIN B"/>
    <property type="match status" value="1"/>
</dbReference>
<protein>
    <recommendedName>
        <fullName evidence="11">Heme exporter protein B</fullName>
    </recommendedName>
</protein>
<comment type="subcellular location">
    <subcellularLocation>
        <location evidence="1">Membrane</location>
        <topology evidence="1">Multi-pass membrane protein</topology>
    </subcellularLocation>
</comment>
<evidence type="ECO:0008006" key="11">
    <source>
        <dbReference type="Google" id="ProtNLM"/>
    </source>
</evidence>
<keyword evidence="6 8" id="KW-1133">Transmembrane helix</keyword>
<dbReference type="GO" id="GO:1903607">
    <property type="term" value="P:cytochrome c biosynthetic process"/>
    <property type="evidence" value="ECO:0007669"/>
    <property type="project" value="TreeGrafter"/>
</dbReference>
<evidence type="ECO:0000313" key="10">
    <source>
        <dbReference type="Proteomes" id="UP000002770"/>
    </source>
</evidence>
<feature type="transmembrane region" description="Helical" evidence="8">
    <location>
        <begin position="71"/>
        <end position="97"/>
    </location>
</feature>
<evidence type="ECO:0000256" key="7">
    <source>
        <dbReference type="ARBA" id="ARBA00023136"/>
    </source>
</evidence>
<dbReference type="PANTHER" id="PTHR30070:SF1">
    <property type="entry name" value="CYTOCHROME C BIOGENESIS B-RELATED"/>
    <property type="match status" value="1"/>
</dbReference>
<proteinExistence type="inferred from homology"/>
<dbReference type="GO" id="GO:0005886">
    <property type="term" value="C:plasma membrane"/>
    <property type="evidence" value="ECO:0007669"/>
    <property type="project" value="TreeGrafter"/>
</dbReference>
<organism evidence="9 10">
    <name type="scientific">Legionella drancourtii LLAP12</name>
    <dbReference type="NCBI Taxonomy" id="658187"/>
    <lineage>
        <taxon>Bacteria</taxon>
        <taxon>Pseudomonadati</taxon>
        <taxon>Pseudomonadota</taxon>
        <taxon>Gammaproteobacteria</taxon>
        <taxon>Legionellales</taxon>
        <taxon>Legionellaceae</taxon>
        <taxon>Legionella</taxon>
    </lineage>
</organism>